<keyword evidence="3" id="KW-1185">Reference proteome</keyword>
<feature type="compositionally biased region" description="Basic and acidic residues" evidence="1">
    <location>
        <begin position="9"/>
        <end position="24"/>
    </location>
</feature>
<evidence type="ECO:0000256" key="1">
    <source>
        <dbReference type="SAM" id="MobiDB-lite"/>
    </source>
</evidence>
<sequence>MHQPTRSTGRHDDGDPGRTPRDHVFPNQNNGTARDTGHDNGALRANGLATGSGHENPGDAFKMQAVMQREAQAHALTVAVLNCDRDDRIPFLEAILDGLRAGMPIALFGTIMAEASFWADRASRAERKAYCAACFACLDPEDQDAFRIFIEERRAA</sequence>
<name>A0ABW4E3D7_9RHOB</name>
<comment type="caution">
    <text evidence="2">The sequence shown here is derived from an EMBL/GenBank/DDBJ whole genome shotgun (WGS) entry which is preliminary data.</text>
</comment>
<dbReference type="RefSeq" id="WP_131573519.1">
    <property type="nucleotide sequence ID" value="NZ_CBCSAJ010000011.1"/>
</dbReference>
<protein>
    <submittedName>
        <fullName evidence="2">Uncharacterized protein</fullName>
    </submittedName>
</protein>
<proteinExistence type="predicted"/>
<reference evidence="3" key="1">
    <citation type="journal article" date="2019" name="Int. J. Syst. Evol. Microbiol.">
        <title>The Global Catalogue of Microorganisms (GCM) 10K type strain sequencing project: providing services to taxonomists for standard genome sequencing and annotation.</title>
        <authorList>
            <consortium name="The Broad Institute Genomics Platform"/>
            <consortium name="The Broad Institute Genome Sequencing Center for Infectious Disease"/>
            <person name="Wu L."/>
            <person name="Ma J."/>
        </authorList>
    </citation>
    <scope>NUCLEOTIDE SEQUENCE [LARGE SCALE GENOMIC DNA]</scope>
    <source>
        <strain evidence="3">CCM 8875</strain>
    </source>
</reference>
<evidence type="ECO:0000313" key="2">
    <source>
        <dbReference type="EMBL" id="MFD1482985.1"/>
    </source>
</evidence>
<dbReference type="Proteomes" id="UP001597302">
    <property type="component" value="Unassembled WGS sequence"/>
</dbReference>
<feature type="region of interest" description="Disordered" evidence="1">
    <location>
        <begin position="1"/>
        <end position="59"/>
    </location>
</feature>
<evidence type="ECO:0000313" key="3">
    <source>
        <dbReference type="Proteomes" id="UP001597302"/>
    </source>
</evidence>
<accession>A0ABW4E3D7</accession>
<gene>
    <name evidence="2" type="ORF">ACFQ5P_16935</name>
</gene>
<organism evidence="2 3">
    <name type="scientific">Paracoccus nototheniae</name>
    <dbReference type="NCBI Taxonomy" id="2489002"/>
    <lineage>
        <taxon>Bacteria</taxon>
        <taxon>Pseudomonadati</taxon>
        <taxon>Pseudomonadota</taxon>
        <taxon>Alphaproteobacteria</taxon>
        <taxon>Rhodobacterales</taxon>
        <taxon>Paracoccaceae</taxon>
        <taxon>Paracoccus</taxon>
    </lineage>
</organism>
<dbReference type="EMBL" id="JBHTOQ010000038">
    <property type="protein sequence ID" value="MFD1482985.1"/>
    <property type="molecule type" value="Genomic_DNA"/>
</dbReference>